<dbReference type="AlphaFoldDB" id="A0AAW2BIP6"/>
<gene>
    <name evidence="1" type="ORF">SO802_034676</name>
</gene>
<dbReference type="EMBL" id="JAZDWU010000012">
    <property type="protein sequence ID" value="KAK9985151.1"/>
    <property type="molecule type" value="Genomic_DNA"/>
</dbReference>
<reference evidence="1 2" key="1">
    <citation type="submission" date="2024-01" db="EMBL/GenBank/DDBJ databases">
        <title>A telomere-to-telomere, gap-free genome of sweet tea (Lithocarpus litseifolius).</title>
        <authorList>
            <person name="Zhou J."/>
        </authorList>
    </citation>
    <scope>NUCLEOTIDE SEQUENCE [LARGE SCALE GENOMIC DNA]</scope>
    <source>
        <strain evidence="1">Zhou-2022a</strain>
        <tissue evidence="1">Leaf</tissue>
    </source>
</reference>
<proteinExistence type="predicted"/>
<comment type="caution">
    <text evidence="1">The sequence shown here is derived from an EMBL/GenBank/DDBJ whole genome shotgun (WGS) entry which is preliminary data.</text>
</comment>
<dbReference type="Proteomes" id="UP001459277">
    <property type="component" value="Unassembled WGS sequence"/>
</dbReference>
<keyword evidence="2" id="KW-1185">Reference proteome</keyword>
<name>A0AAW2BIP6_9ROSI</name>
<evidence type="ECO:0000313" key="1">
    <source>
        <dbReference type="EMBL" id="KAK9985151.1"/>
    </source>
</evidence>
<organism evidence="1 2">
    <name type="scientific">Lithocarpus litseifolius</name>
    <dbReference type="NCBI Taxonomy" id="425828"/>
    <lineage>
        <taxon>Eukaryota</taxon>
        <taxon>Viridiplantae</taxon>
        <taxon>Streptophyta</taxon>
        <taxon>Embryophyta</taxon>
        <taxon>Tracheophyta</taxon>
        <taxon>Spermatophyta</taxon>
        <taxon>Magnoliopsida</taxon>
        <taxon>eudicotyledons</taxon>
        <taxon>Gunneridae</taxon>
        <taxon>Pentapetalae</taxon>
        <taxon>rosids</taxon>
        <taxon>fabids</taxon>
        <taxon>Fagales</taxon>
        <taxon>Fagaceae</taxon>
        <taxon>Lithocarpus</taxon>
    </lineage>
</organism>
<protein>
    <recommendedName>
        <fullName evidence="3">DUF4283 domain-containing protein</fullName>
    </recommendedName>
</protein>
<accession>A0AAW2BIP6</accession>
<evidence type="ECO:0000313" key="2">
    <source>
        <dbReference type="Proteomes" id="UP001459277"/>
    </source>
</evidence>
<evidence type="ECO:0008006" key="3">
    <source>
        <dbReference type="Google" id="ProtNLM"/>
    </source>
</evidence>
<sequence>MMADEVIHSLGKMKLTTEEEEVIEVSDERRQEEIESCSQSLLGKFLTCKPFNKNVATITKGMTARNVKFDSILMWVQIWDAPFDMISTTVAAEVGSRLGVVVEVEKRM</sequence>